<evidence type="ECO:0000313" key="2">
    <source>
        <dbReference type="Proteomes" id="UP000557509"/>
    </source>
</evidence>
<comment type="caution">
    <text evidence="1">The sequence shown here is derived from an EMBL/GenBank/DDBJ whole genome shotgun (WGS) entry which is preliminary data.</text>
</comment>
<gene>
    <name evidence="1" type="ORF">TGRH88_047410</name>
</gene>
<proteinExistence type="predicted"/>
<evidence type="ECO:0000313" key="1">
    <source>
        <dbReference type="EMBL" id="KAF4640815.1"/>
    </source>
</evidence>
<dbReference type="AlphaFoldDB" id="A0A7J6K063"/>
<organism evidence="1 2">
    <name type="scientific">Toxoplasma gondii</name>
    <dbReference type="NCBI Taxonomy" id="5811"/>
    <lineage>
        <taxon>Eukaryota</taxon>
        <taxon>Sar</taxon>
        <taxon>Alveolata</taxon>
        <taxon>Apicomplexa</taxon>
        <taxon>Conoidasida</taxon>
        <taxon>Coccidia</taxon>
        <taxon>Eucoccidiorida</taxon>
        <taxon>Eimeriorina</taxon>
        <taxon>Sarcocystidae</taxon>
        <taxon>Toxoplasma</taxon>
    </lineage>
</organism>
<protein>
    <submittedName>
        <fullName evidence="1">Uncharacterized protein</fullName>
    </submittedName>
</protein>
<name>A0A7J6K063_TOXGO</name>
<dbReference type="EMBL" id="JAAUHK010000195">
    <property type="protein sequence ID" value="KAF4640815.1"/>
    <property type="molecule type" value="Genomic_DNA"/>
</dbReference>
<sequence length="74" mass="8211">MPKWLQLASNEYLGSRPDTVTLAKAHPDAGDHPTVDVLHLIPPCYFDDRNQHLECIACSARPLKQVASASDQEK</sequence>
<reference evidence="1 2" key="1">
    <citation type="submission" date="2020-03" db="EMBL/GenBank/DDBJ databases">
        <title>Genome sequence of Toxoplasma gondii RH-88 strain.</title>
        <authorList>
            <person name="Lorenzi H.A."/>
            <person name="Venepally P."/>
            <person name="Rozenberg A."/>
            <person name="Sibley D."/>
        </authorList>
    </citation>
    <scope>NUCLEOTIDE SEQUENCE [LARGE SCALE GENOMIC DNA]</scope>
    <source>
        <strain evidence="1 2">RH-88</strain>
    </source>
</reference>
<dbReference type="Proteomes" id="UP000557509">
    <property type="component" value="Unassembled WGS sequence"/>
</dbReference>
<keyword evidence="2" id="KW-1185">Reference proteome</keyword>
<accession>A0A7J6K063</accession>